<accession>A0A8H7C4D2</accession>
<proteinExistence type="predicted"/>
<protein>
    <submittedName>
        <fullName evidence="1">Uncharacterized protein</fullName>
    </submittedName>
</protein>
<evidence type="ECO:0000313" key="2">
    <source>
        <dbReference type="Proteomes" id="UP000629468"/>
    </source>
</evidence>
<dbReference type="Proteomes" id="UP000629468">
    <property type="component" value="Unassembled WGS sequence"/>
</dbReference>
<reference evidence="1 2" key="1">
    <citation type="journal article" name="Sci. Rep.">
        <title>Telomere-to-telomere assembled and centromere annotated genomes of the two main subspecies of the button mushroom Agaricus bisporus reveal especially polymorphic chromosome ends.</title>
        <authorList>
            <person name="Sonnenberg A.S.M."/>
            <person name="Sedaghat-Telgerd N."/>
            <person name="Lavrijssen B."/>
            <person name="Ohm R.A."/>
            <person name="Hendrickx P.M."/>
            <person name="Scholtmeijer K."/>
            <person name="Baars J.J.P."/>
            <person name="van Peer A."/>
        </authorList>
    </citation>
    <scope>NUCLEOTIDE SEQUENCE [LARGE SCALE GENOMIC DNA]</scope>
    <source>
        <strain evidence="1 2">H119_p4</strain>
    </source>
</reference>
<dbReference type="EMBL" id="JABXXO010000012">
    <property type="protein sequence ID" value="KAF7762449.1"/>
    <property type="molecule type" value="Genomic_DNA"/>
</dbReference>
<organism evidence="1 2">
    <name type="scientific">Agaricus bisporus var. burnettii</name>
    <dbReference type="NCBI Taxonomy" id="192524"/>
    <lineage>
        <taxon>Eukaryota</taxon>
        <taxon>Fungi</taxon>
        <taxon>Dikarya</taxon>
        <taxon>Basidiomycota</taxon>
        <taxon>Agaricomycotina</taxon>
        <taxon>Agaricomycetes</taxon>
        <taxon>Agaricomycetidae</taxon>
        <taxon>Agaricales</taxon>
        <taxon>Agaricineae</taxon>
        <taxon>Agaricaceae</taxon>
        <taxon>Agaricus</taxon>
    </lineage>
</organism>
<sequence>MADTVIDLNPESDGKKGTLRQKSCIIGGLIIENNEGRRWFKDTFGHELASNHSEDVSVVMALLEELEPHGIDAHGACFVAPWPDFHPKNISIECSTMDFLVITHIERGPFLYDGPIGCEFVLDEQRKPLPGVKEVHVKEQLKKEFGMPYFAWPLSH</sequence>
<gene>
    <name evidence="1" type="ORF">Agabi119p4_9042</name>
</gene>
<comment type="caution">
    <text evidence="1">The sequence shown here is derived from an EMBL/GenBank/DDBJ whole genome shotgun (WGS) entry which is preliminary data.</text>
</comment>
<name>A0A8H7C4D2_AGABI</name>
<evidence type="ECO:0000313" key="1">
    <source>
        <dbReference type="EMBL" id="KAF7762449.1"/>
    </source>
</evidence>
<dbReference type="AlphaFoldDB" id="A0A8H7C4D2"/>